<dbReference type="Proteomes" id="UP000012174">
    <property type="component" value="Unassembled WGS sequence"/>
</dbReference>
<reference evidence="6" key="1">
    <citation type="journal article" date="2013" name="Genome Announc.">
        <title>Draft genome sequence of the grapevine dieback fungus Eutypa lata UCR-EL1.</title>
        <authorList>
            <person name="Blanco-Ulate B."/>
            <person name="Rolshausen P.E."/>
            <person name="Cantu D."/>
        </authorList>
    </citation>
    <scope>NUCLEOTIDE SEQUENCE [LARGE SCALE GENOMIC DNA]</scope>
    <source>
        <strain evidence="6">UCR-EL1</strain>
    </source>
</reference>
<gene>
    <name evidence="5" type="ORF">UCREL1_10381</name>
</gene>
<dbReference type="SMART" id="SM00248">
    <property type="entry name" value="ANK"/>
    <property type="match status" value="3"/>
</dbReference>
<evidence type="ECO:0000256" key="4">
    <source>
        <dbReference type="SAM" id="MobiDB-lite"/>
    </source>
</evidence>
<dbReference type="Gene3D" id="1.25.40.20">
    <property type="entry name" value="Ankyrin repeat-containing domain"/>
    <property type="match status" value="1"/>
</dbReference>
<protein>
    <submittedName>
        <fullName evidence="5">Putative ankyrin repeat protein</fullName>
    </submittedName>
</protein>
<evidence type="ECO:0000313" key="6">
    <source>
        <dbReference type="Proteomes" id="UP000012174"/>
    </source>
</evidence>
<dbReference type="PANTHER" id="PTHR24171">
    <property type="entry name" value="ANKYRIN REPEAT DOMAIN-CONTAINING PROTEIN 39-RELATED"/>
    <property type="match status" value="1"/>
</dbReference>
<dbReference type="PROSITE" id="PS50088">
    <property type="entry name" value="ANK_REPEAT"/>
    <property type="match status" value="1"/>
</dbReference>
<dbReference type="HOGENOM" id="CLU_542942_0_0_1"/>
<proteinExistence type="predicted"/>
<name>M7SEW9_EUTLA</name>
<dbReference type="PROSITE" id="PS50297">
    <property type="entry name" value="ANK_REP_REGION"/>
    <property type="match status" value="1"/>
</dbReference>
<feature type="repeat" description="ANK" evidence="3">
    <location>
        <begin position="257"/>
        <end position="289"/>
    </location>
</feature>
<evidence type="ECO:0000256" key="3">
    <source>
        <dbReference type="PROSITE-ProRule" id="PRU00023"/>
    </source>
</evidence>
<keyword evidence="6" id="KW-1185">Reference proteome</keyword>
<keyword evidence="2 3" id="KW-0040">ANK repeat</keyword>
<dbReference type="InterPro" id="IPR036770">
    <property type="entry name" value="Ankyrin_rpt-contain_sf"/>
</dbReference>
<dbReference type="InterPro" id="IPR002110">
    <property type="entry name" value="Ankyrin_rpt"/>
</dbReference>
<dbReference type="EMBL" id="KB707405">
    <property type="protein sequence ID" value="EMR62697.1"/>
    <property type="molecule type" value="Genomic_DNA"/>
</dbReference>
<dbReference type="eggNOG" id="KOG0198">
    <property type="taxonomic scope" value="Eukaryota"/>
</dbReference>
<evidence type="ECO:0000256" key="2">
    <source>
        <dbReference type="ARBA" id="ARBA00023043"/>
    </source>
</evidence>
<dbReference type="AlphaFoldDB" id="M7SEW9"/>
<accession>M7SEW9</accession>
<evidence type="ECO:0000256" key="1">
    <source>
        <dbReference type="ARBA" id="ARBA00022737"/>
    </source>
</evidence>
<dbReference type="Pfam" id="PF12796">
    <property type="entry name" value="Ank_2"/>
    <property type="match status" value="1"/>
</dbReference>
<dbReference type="KEGG" id="ela:UCREL1_10381"/>
<dbReference type="SUPFAM" id="SSF48403">
    <property type="entry name" value="Ankyrin repeat"/>
    <property type="match status" value="1"/>
</dbReference>
<feature type="region of interest" description="Disordered" evidence="4">
    <location>
        <begin position="479"/>
        <end position="502"/>
    </location>
</feature>
<sequence>MQKSKRALLAELSEERQLQLKALAVRDTKNHVAFTILMLRSLPLQAQRAQNTWELPQSLVYLQARMRPHIFSNCSSEGKNQAVRSSSYAQPVRQSKTPGFLIFGLSVEALACLDHLYERGGPRYLFNGKDQTSEDVTWHTNTLAREPVKVRINVAGGETAEVDADTYIANPRICIDTQHPTESWDINQFLRCRNFMRLTDSKDNNRLMAEEGFIADSLGTNLAHLGDMMVENVMKDDHEGLISVLEEGFYIDAPSTRHGTALQAAASQGNVKIMQLLLDAGADVNATSGQYGTALIASVVEGHFDAMNLLLNYSARPFISGGKYVSALYQGVVFDRLDMVHTLLEKGSWLTTDYGELLDLAIEHSNDEMYELLRYDVRRLHRKLRQADLNTGLRDSVHNHKNQQVQKSISAGALCLLEAATLYNQPGKWTGIKLVRVLRAGFVAGLDKKVLKHIRPYVHSYPAIQQFFVQAVSGSFGGRLHPTRHSNNDEPVSGAKHRLRDD</sequence>
<organism evidence="5 6">
    <name type="scientific">Eutypa lata (strain UCR-EL1)</name>
    <name type="common">Grapevine dieback disease fungus</name>
    <name type="synonym">Eutypa armeniacae</name>
    <dbReference type="NCBI Taxonomy" id="1287681"/>
    <lineage>
        <taxon>Eukaryota</taxon>
        <taxon>Fungi</taxon>
        <taxon>Dikarya</taxon>
        <taxon>Ascomycota</taxon>
        <taxon>Pezizomycotina</taxon>
        <taxon>Sordariomycetes</taxon>
        <taxon>Xylariomycetidae</taxon>
        <taxon>Xylariales</taxon>
        <taxon>Diatrypaceae</taxon>
        <taxon>Eutypa</taxon>
    </lineage>
</organism>
<keyword evidence="1" id="KW-0677">Repeat</keyword>
<dbReference type="OrthoDB" id="4772757at2759"/>
<evidence type="ECO:0000313" key="5">
    <source>
        <dbReference type="EMBL" id="EMR62697.1"/>
    </source>
</evidence>